<evidence type="ECO:0000313" key="1">
    <source>
        <dbReference type="EMBL" id="GIY02067.1"/>
    </source>
</evidence>
<comment type="caution">
    <text evidence="1">The sequence shown here is derived from an EMBL/GenBank/DDBJ whole genome shotgun (WGS) entry which is preliminary data.</text>
</comment>
<sequence>MREKCSYDYGMAAEGLPICKEDHHRRGDDGGSLPSCNCLPPFLAHLMLMRGKCSNDYGMAAEGLPICKEDRHRRGDIEGLVLNSNKIFFFDCGGSETVATLREPNIAHLHAKQRKISPDNEAVNGIHLKSLFKALEL</sequence>
<evidence type="ECO:0000313" key="2">
    <source>
        <dbReference type="Proteomes" id="UP001054837"/>
    </source>
</evidence>
<dbReference type="Proteomes" id="UP001054837">
    <property type="component" value="Unassembled WGS sequence"/>
</dbReference>
<proteinExistence type="predicted"/>
<keyword evidence="2" id="KW-1185">Reference proteome</keyword>
<reference evidence="1 2" key="1">
    <citation type="submission" date="2021-06" db="EMBL/GenBank/DDBJ databases">
        <title>Caerostris darwini draft genome.</title>
        <authorList>
            <person name="Kono N."/>
            <person name="Arakawa K."/>
        </authorList>
    </citation>
    <scope>NUCLEOTIDE SEQUENCE [LARGE SCALE GENOMIC DNA]</scope>
</reference>
<accession>A0AAV4Q137</accession>
<organism evidence="1 2">
    <name type="scientific">Caerostris darwini</name>
    <dbReference type="NCBI Taxonomy" id="1538125"/>
    <lineage>
        <taxon>Eukaryota</taxon>
        <taxon>Metazoa</taxon>
        <taxon>Ecdysozoa</taxon>
        <taxon>Arthropoda</taxon>
        <taxon>Chelicerata</taxon>
        <taxon>Arachnida</taxon>
        <taxon>Araneae</taxon>
        <taxon>Araneomorphae</taxon>
        <taxon>Entelegynae</taxon>
        <taxon>Araneoidea</taxon>
        <taxon>Araneidae</taxon>
        <taxon>Caerostris</taxon>
    </lineage>
</organism>
<dbReference type="EMBL" id="BPLQ01003643">
    <property type="protein sequence ID" value="GIY02067.1"/>
    <property type="molecule type" value="Genomic_DNA"/>
</dbReference>
<protein>
    <submittedName>
        <fullName evidence="1">Uncharacterized protein</fullName>
    </submittedName>
</protein>
<dbReference type="AlphaFoldDB" id="A0AAV4Q137"/>
<name>A0AAV4Q137_9ARAC</name>
<gene>
    <name evidence="1" type="ORF">CDAR_229541</name>
</gene>